<dbReference type="Proteomes" id="UP000604046">
    <property type="component" value="Unassembled WGS sequence"/>
</dbReference>
<feature type="non-terminal residue" evidence="1">
    <location>
        <position position="1"/>
    </location>
</feature>
<reference evidence="1" key="1">
    <citation type="submission" date="2021-02" db="EMBL/GenBank/DDBJ databases">
        <authorList>
            <person name="Dougan E. K."/>
            <person name="Rhodes N."/>
            <person name="Thang M."/>
            <person name="Chan C."/>
        </authorList>
    </citation>
    <scope>NUCLEOTIDE SEQUENCE</scope>
</reference>
<dbReference type="EMBL" id="CAJNDS010002220">
    <property type="protein sequence ID" value="CAE7379491.1"/>
    <property type="molecule type" value="Genomic_DNA"/>
</dbReference>
<dbReference type="OrthoDB" id="443979at2759"/>
<accession>A0A812Q7P7</accession>
<keyword evidence="2" id="KW-1185">Reference proteome</keyword>
<sequence length="288" mass="31924">VLLSGACASARAPFAECARAPPRDSGTGEGRPATDLQDMLRKDILRNWSNLSLLGWLGRAYLSFGWLTSLWPQLFRLSPYEDGLLFQELAKSEGGSMEYLTCTLKESSVLARGLPLCFRFRIARGPGNESFSISSARLRRIGCDLLERSQRAQPPPGKISAADLCDRINGNEDVKRLVVESLTEAIFGPLARVARQAEEALELESKQGVIPFSPRKEFWAKEGSAEKWLECINGYYFAQAILDVVGFAPRARSTERDGAGMSFLFYYDPTEPLNSEDVPLLCLLMLTT</sequence>
<organism evidence="1 2">
    <name type="scientific">Symbiodinium natans</name>
    <dbReference type="NCBI Taxonomy" id="878477"/>
    <lineage>
        <taxon>Eukaryota</taxon>
        <taxon>Sar</taxon>
        <taxon>Alveolata</taxon>
        <taxon>Dinophyceae</taxon>
        <taxon>Suessiales</taxon>
        <taxon>Symbiodiniaceae</taxon>
        <taxon>Symbiodinium</taxon>
    </lineage>
</organism>
<proteinExistence type="predicted"/>
<evidence type="ECO:0000313" key="1">
    <source>
        <dbReference type="EMBL" id="CAE7379491.1"/>
    </source>
</evidence>
<comment type="caution">
    <text evidence="1">The sequence shown here is derived from an EMBL/GenBank/DDBJ whole genome shotgun (WGS) entry which is preliminary data.</text>
</comment>
<name>A0A812Q7P7_9DINO</name>
<protein>
    <submittedName>
        <fullName evidence="1">Uncharacterized protein</fullName>
    </submittedName>
</protein>
<evidence type="ECO:0000313" key="2">
    <source>
        <dbReference type="Proteomes" id="UP000604046"/>
    </source>
</evidence>
<dbReference type="AlphaFoldDB" id="A0A812Q7P7"/>
<gene>
    <name evidence="1" type="ORF">SNAT2548_LOCUS20719</name>
</gene>